<evidence type="ECO:0000313" key="1">
    <source>
        <dbReference type="EMBL" id="JAH73769.1"/>
    </source>
</evidence>
<dbReference type="AlphaFoldDB" id="A0A0E9V6Q0"/>
<organism evidence="1">
    <name type="scientific">Anguilla anguilla</name>
    <name type="common">European freshwater eel</name>
    <name type="synonym">Muraena anguilla</name>
    <dbReference type="NCBI Taxonomy" id="7936"/>
    <lineage>
        <taxon>Eukaryota</taxon>
        <taxon>Metazoa</taxon>
        <taxon>Chordata</taxon>
        <taxon>Craniata</taxon>
        <taxon>Vertebrata</taxon>
        <taxon>Euteleostomi</taxon>
        <taxon>Actinopterygii</taxon>
        <taxon>Neopterygii</taxon>
        <taxon>Teleostei</taxon>
        <taxon>Anguilliformes</taxon>
        <taxon>Anguillidae</taxon>
        <taxon>Anguilla</taxon>
    </lineage>
</organism>
<protein>
    <submittedName>
        <fullName evidence="1">Uncharacterized protein</fullName>
    </submittedName>
</protein>
<reference evidence="1" key="1">
    <citation type="submission" date="2014-11" db="EMBL/GenBank/DDBJ databases">
        <authorList>
            <person name="Amaro Gonzalez C."/>
        </authorList>
    </citation>
    <scope>NUCLEOTIDE SEQUENCE</scope>
</reference>
<accession>A0A0E9V6Q0</accession>
<reference evidence="1" key="2">
    <citation type="journal article" date="2015" name="Fish Shellfish Immunol.">
        <title>Early steps in the European eel (Anguilla anguilla)-Vibrio vulnificus interaction in the gills: Role of the RtxA13 toxin.</title>
        <authorList>
            <person name="Callol A."/>
            <person name="Pajuelo D."/>
            <person name="Ebbesson L."/>
            <person name="Teles M."/>
            <person name="MacKenzie S."/>
            <person name="Amaro C."/>
        </authorList>
    </citation>
    <scope>NUCLEOTIDE SEQUENCE</scope>
</reference>
<sequence length="33" mass="4035">MERYFKRSSYFPDIYCVQYFSCILLTVGRHLPT</sequence>
<proteinExistence type="predicted"/>
<name>A0A0E9V6Q0_ANGAN</name>
<dbReference type="EMBL" id="GBXM01034808">
    <property type="protein sequence ID" value="JAH73769.1"/>
    <property type="molecule type" value="Transcribed_RNA"/>
</dbReference>